<organism evidence="1 2">
    <name type="scientific">Vitreoscilla massiliensis</name>
    <dbReference type="NCBI Taxonomy" id="1689272"/>
    <lineage>
        <taxon>Bacteria</taxon>
        <taxon>Pseudomonadati</taxon>
        <taxon>Pseudomonadota</taxon>
        <taxon>Betaproteobacteria</taxon>
        <taxon>Neisseriales</taxon>
        <taxon>Neisseriaceae</taxon>
        <taxon>Vitreoscilla</taxon>
    </lineage>
</organism>
<dbReference type="RefSeq" id="WP_058357416.1">
    <property type="nucleotide sequence ID" value="NZ_CABKVG010000010.1"/>
</dbReference>
<name>A0ABY4E068_9NEIS</name>
<gene>
    <name evidence="1" type="ORF">LVJ82_15815</name>
</gene>
<accession>A0ABY4E068</accession>
<evidence type="ECO:0000313" key="1">
    <source>
        <dbReference type="EMBL" id="UOO88904.1"/>
    </source>
</evidence>
<sequence length="276" mass="29452">MSRNQVNFIIGAVCVFILLGFALAFHYISSQKDPSLTQAKAAIEASGPEIITLGEGASVPLTASEPQDSGRLAQLFNLKTIGSSKKTVEAITGKPVQANEFGMSEYELDGCNISVVYDGNKLKNIGLLLSPTCRVSLASFGIPNTEAGPNLTYGQIEEALGAGSIRKFQASCLIGCGNAADPTVSALYAIDSNPNEPQPLEIQLETVQVGDTTLNAVEKWSKTLVDQEGEDWVTNGEYNCEDRYNYVAQQLFNNVEVHAITIGYDIATETCQSAAG</sequence>
<keyword evidence="2" id="KW-1185">Reference proteome</keyword>
<evidence type="ECO:0000313" key="2">
    <source>
        <dbReference type="Proteomes" id="UP000832011"/>
    </source>
</evidence>
<reference evidence="1 2" key="1">
    <citation type="journal article" date="2022" name="Res Sq">
        <title>Evolution of multicellular longitudinally dividing oral cavity symbionts (Neisseriaceae).</title>
        <authorList>
            <person name="Nyongesa S."/>
            <person name="Weber P."/>
            <person name="Bernet E."/>
            <person name="Pullido F."/>
            <person name="Nieckarz M."/>
            <person name="Delaby M."/>
            <person name="Nieves C."/>
            <person name="Viehboeck T."/>
            <person name="Krause N."/>
            <person name="Rivera-Millot A."/>
            <person name="Nakamura A."/>
            <person name="Vischer N."/>
            <person name="VanNieuwenhze M."/>
            <person name="Brun Y."/>
            <person name="Cava F."/>
            <person name="Bulgheresi S."/>
            <person name="Veyrier F."/>
        </authorList>
    </citation>
    <scope>NUCLEOTIDE SEQUENCE [LARGE SCALE GENOMIC DNA]</scope>
    <source>
        <strain evidence="1 2">SN4</strain>
    </source>
</reference>
<dbReference type="Proteomes" id="UP000832011">
    <property type="component" value="Chromosome"/>
</dbReference>
<dbReference type="EMBL" id="CP091511">
    <property type="protein sequence ID" value="UOO88904.1"/>
    <property type="molecule type" value="Genomic_DNA"/>
</dbReference>
<protein>
    <submittedName>
        <fullName evidence="1">Uncharacterized protein</fullName>
    </submittedName>
</protein>
<proteinExistence type="predicted"/>